<name>A0A1J8QMX2_9AGAM</name>
<dbReference type="GO" id="GO:0051213">
    <property type="term" value="F:dioxygenase activity"/>
    <property type="evidence" value="ECO:0007669"/>
    <property type="project" value="UniProtKB-KW"/>
</dbReference>
<dbReference type="InterPro" id="IPR001128">
    <property type="entry name" value="Cyt_P450"/>
</dbReference>
<organism evidence="9 10">
    <name type="scientific">Rhizopogon vesiculosus</name>
    <dbReference type="NCBI Taxonomy" id="180088"/>
    <lineage>
        <taxon>Eukaryota</taxon>
        <taxon>Fungi</taxon>
        <taxon>Dikarya</taxon>
        <taxon>Basidiomycota</taxon>
        <taxon>Agaricomycotina</taxon>
        <taxon>Agaricomycetes</taxon>
        <taxon>Agaricomycetidae</taxon>
        <taxon>Boletales</taxon>
        <taxon>Suillineae</taxon>
        <taxon>Rhizopogonaceae</taxon>
        <taxon>Rhizopogon</taxon>
    </lineage>
</organism>
<dbReference type="GO" id="GO:0020037">
    <property type="term" value="F:heme binding"/>
    <property type="evidence" value="ECO:0007669"/>
    <property type="project" value="InterPro"/>
</dbReference>
<evidence type="ECO:0000256" key="1">
    <source>
        <dbReference type="ARBA" id="ARBA00011881"/>
    </source>
</evidence>
<protein>
    <recommendedName>
        <fullName evidence="11">Heme peroxidase</fullName>
    </recommendedName>
</protein>
<evidence type="ECO:0000313" key="10">
    <source>
        <dbReference type="Proteomes" id="UP000183567"/>
    </source>
</evidence>
<dbReference type="GO" id="GO:0016705">
    <property type="term" value="F:oxidoreductase activity, acting on paired donors, with incorporation or reduction of molecular oxygen"/>
    <property type="evidence" value="ECO:0007669"/>
    <property type="project" value="InterPro"/>
</dbReference>
<dbReference type="InterPro" id="IPR037120">
    <property type="entry name" value="Haem_peroxidase_sf_animal"/>
</dbReference>
<dbReference type="Gene3D" id="1.10.630.10">
    <property type="entry name" value="Cytochrome P450"/>
    <property type="match status" value="1"/>
</dbReference>
<evidence type="ECO:0000256" key="4">
    <source>
        <dbReference type="ARBA" id="ARBA00022964"/>
    </source>
</evidence>
<dbReference type="Proteomes" id="UP000183567">
    <property type="component" value="Unassembled WGS sequence"/>
</dbReference>
<dbReference type="SUPFAM" id="SSF48113">
    <property type="entry name" value="Heme-dependent peroxidases"/>
    <property type="match status" value="1"/>
</dbReference>
<dbReference type="InterPro" id="IPR019791">
    <property type="entry name" value="Haem_peroxidase_animal"/>
</dbReference>
<keyword evidence="6 7" id="KW-0408">Iron</keyword>
<evidence type="ECO:0000256" key="2">
    <source>
        <dbReference type="ARBA" id="ARBA00022617"/>
    </source>
</evidence>
<feature type="binding site" description="axial binding residue" evidence="7">
    <location>
        <position position="394"/>
    </location>
    <ligand>
        <name>heme b</name>
        <dbReference type="ChEBI" id="CHEBI:60344"/>
    </ligand>
    <ligandPart>
        <name>Fe</name>
        <dbReference type="ChEBI" id="CHEBI:18248"/>
    </ligandPart>
</feature>
<comment type="caution">
    <text evidence="9">The sequence shown here is derived from an EMBL/GenBank/DDBJ whole genome shotgun (WGS) entry which is preliminary data.</text>
</comment>
<dbReference type="GO" id="GO:0005506">
    <property type="term" value="F:iron ion binding"/>
    <property type="evidence" value="ECO:0007669"/>
    <property type="project" value="InterPro"/>
</dbReference>
<dbReference type="CDD" id="cd09817">
    <property type="entry name" value="linoleate_diol_synthase_like"/>
    <property type="match status" value="1"/>
</dbReference>
<dbReference type="GO" id="GO:0006631">
    <property type="term" value="P:fatty acid metabolic process"/>
    <property type="evidence" value="ECO:0007669"/>
    <property type="project" value="UniProtKB-ARBA"/>
</dbReference>
<dbReference type="Pfam" id="PF00067">
    <property type="entry name" value="p450"/>
    <property type="match status" value="1"/>
</dbReference>
<dbReference type="AlphaFoldDB" id="A0A1J8QMX2"/>
<dbReference type="PANTHER" id="PTHR11903">
    <property type="entry name" value="PROSTAGLANDIN G/H SYNTHASE"/>
    <property type="match status" value="1"/>
</dbReference>
<accession>A0A1J8QMX2</accession>
<evidence type="ECO:0000256" key="8">
    <source>
        <dbReference type="SAM" id="MobiDB-lite"/>
    </source>
</evidence>
<evidence type="ECO:0000313" key="9">
    <source>
        <dbReference type="EMBL" id="OJA13132.1"/>
    </source>
</evidence>
<evidence type="ECO:0000256" key="3">
    <source>
        <dbReference type="ARBA" id="ARBA00022723"/>
    </source>
</evidence>
<reference evidence="9 10" key="1">
    <citation type="submission" date="2016-03" db="EMBL/GenBank/DDBJ databases">
        <title>Comparative genomics of the ectomycorrhizal sister species Rhizopogon vinicolor and Rhizopogon vesiculosus (Basidiomycota: Boletales) reveals a divergence of the mating type B locus.</title>
        <authorList>
            <person name="Mujic A.B."/>
            <person name="Kuo A."/>
            <person name="Tritt A."/>
            <person name="Lipzen A."/>
            <person name="Chen C."/>
            <person name="Johnson J."/>
            <person name="Sharma A."/>
            <person name="Barry K."/>
            <person name="Grigoriev I.V."/>
            <person name="Spatafora J.W."/>
        </authorList>
    </citation>
    <scope>NUCLEOTIDE SEQUENCE [LARGE SCALE GENOMIC DNA]</scope>
    <source>
        <strain evidence="9 10">AM-OR11-056</strain>
    </source>
</reference>
<evidence type="ECO:0008006" key="11">
    <source>
        <dbReference type="Google" id="ProtNLM"/>
    </source>
</evidence>
<gene>
    <name evidence="9" type="ORF">AZE42_03641</name>
</gene>
<dbReference type="PRINTS" id="PR00457">
    <property type="entry name" value="ANPEROXIDASE"/>
</dbReference>
<dbReference type="InterPro" id="IPR036396">
    <property type="entry name" value="Cyt_P450_sf"/>
</dbReference>
<keyword evidence="10" id="KW-1185">Reference proteome</keyword>
<keyword evidence="4" id="KW-0223">Dioxygenase</keyword>
<evidence type="ECO:0000256" key="5">
    <source>
        <dbReference type="ARBA" id="ARBA00023002"/>
    </source>
</evidence>
<dbReference type="GO" id="GO:0004601">
    <property type="term" value="F:peroxidase activity"/>
    <property type="evidence" value="ECO:0007669"/>
    <property type="project" value="InterPro"/>
</dbReference>
<dbReference type="Pfam" id="PF03098">
    <property type="entry name" value="An_peroxidase"/>
    <property type="match status" value="2"/>
</dbReference>
<comment type="subunit">
    <text evidence="1">Homotetramer.</text>
</comment>
<dbReference type="InterPro" id="IPR034812">
    <property type="entry name" value="Ppo-like_N"/>
</dbReference>
<dbReference type="GO" id="GO:0004497">
    <property type="term" value="F:monooxygenase activity"/>
    <property type="evidence" value="ECO:0007669"/>
    <property type="project" value="InterPro"/>
</dbReference>
<dbReference type="InterPro" id="IPR010255">
    <property type="entry name" value="Haem_peroxidase_sf"/>
</dbReference>
<dbReference type="PROSITE" id="PS50292">
    <property type="entry name" value="PEROXIDASE_3"/>
    <property type="match status" value="1"/>
</dbReference>
<evidence type="ECO:0000256" key="7">
    <source>
        <dbReference type="PIRSR" id="PIRSR619791-2"/>
    </source>
</evidence>
<dbReference type="STRING" id="180088.A0A1J8QMX2"/>
<sequence length="1086" mass="121609">MSTLSRAFSSRAKVLTRRISVIYPNRTFRFSTKSQVNSLAPGLEVAASSSDSGAMKALAHIKDLIKRPVEEINESDLSSALDAIEHAGAIDDRKMLLENLLSFMANHPSRKISEMARTFVIKDLYNDLTHPPATYLGPTYQFRTADGSNNNPDSPDLGKAGTPYARSVQQSNPLPRNQMPDSGLVFDTLLRREKFVEHPAGLSSLMFSFAALVIHSIFRTDHTPGRGHINMTSGYVDLAPLYGNDQTTQDKVRIKEGRGLLHPDIFAEDRLLFLPPPVGVLLVLFNRNHNYIARRLLEINERGTWKDPAQHHLSEAQLSKQDEEIFQIARLCNCAWFAAIVFSDYFSCILGLVREGSTWSLEPFDEIRDNNNQIFGRGRGNACSVEFNCLYRWHATTSVEDEDWIIRQFQQIFPNKKPEDITLKDFYQTAGKIEKKTETDLGQWTFGNLQRQTEGPNAGAFKDSDLANYLMNATSHHAAAFGARGTPPVMRLHEIMGIEANRSWGVCSLNDFRKFLGLKTYSSFLEWNPDAQVAEAAEKLYGHIDNLELYVGLQAEETKPLMEGTGLCPGYTITRAILSDAVALTRGDRFFTQDFTPYNMTAWGFADCQRDPNGYGFGSTLGRLILRTLPNDYTADSIYTWFPFVHPESMKGFLKDLDKIDGYSLERPKPRGPPTTVSNYVDVGQVLRSSDKFVPEYVERAAVVIQGKGFFAASENGVGEQNQFISALTPSPEAASKICAYFHDKTKELMEQRSFPLIGEKTRAINVVRDVLKFLPLHWAATEVAGIPLKNKQNPHGVFTESQLFDMLSEIYQFIFLEVEPAKYMLLQQRVKDHVQELTHLIKSTRDRSSMPFAALFGSSPALSGVKGKKHDEIVDRLVELGYSTEQVVNSILALMVGATVDMSLALTNVVNQLLDSENPSTITNQMAKSVDTKDISSLTAYILEALRIDPPFAGVYRVAKQDETVVSLTVKQGERLFLDVAAANMNEDAFPNPTTLDTTRTPRERYLHGDGCFKILGEDLASKIMAEVVRGILSFDNVRRGPGQSGNLPRFEDKALPMLRYAYLNEKMMPSPWPTSMIIKYDVSA</sequence>
<dbReference type="EMBL" id="LVVM01004351">
    <property type="protein sequence ID" value="OJA13132.1"/>
    <property type="molecule type" value="Genomic_DNA"/>
</dbReference>
<dbReference type="PANTHER" id="PTHR11903:SF37">
    <property type="entry name" value="PSI-PRODUCING OXYGENASE A"/>
    <property type="match status" value="1"/>
</dbReference>
<dbReference type="OrthoDB" id="823504at2759"/>
<dbReference type="InterPro" id="IPR050783">
    <property type="entry name" value="Oxylipin_biosynth_metab"/>
</dbReference>
<dbReference type="SUPFAM" id="SSF48264">
    <property type="entry name" value="Cytochrome P450"/>
    <property type="match status" value="1"/>
</dbReference>
<keyword evidence="3 7" id="KW-0479">Metal-binding</keyword>
<keyword evidence="2 7" id="KW-0349">Heme</keyword>
<dbReference type="GO" id="GO:0006979">
    <property type="term" value="P:response to oxidative stress"/>
    <property type="evidence" value="ECO:0007669"/>
    <property type="project" value="InterPro"/>
</dbReference>
<keyword evidence="5" id="KW-0560">Oxidoreductase</keyword>
<proteinExistence type="predicted"/>
<evidence type="ECO:0000256" key="6">
    <source>
        <dbReference type="ARBA" id="ARBA00023004"/>
    </source>
</evidence>
<dbReference type="Gene3D" id="1.10.640.10">
    <property type="entry name" value="Haem peroxidase domain superfamily, animal type"/>
    <property type="match status" value="1"/>
</dbReference>
<feature type="region of interest" description="Disordered" evidence="8">
    <location>
        <begin position="139"/>
        <end position="179"/>
    </location>
</feature>